<feature type="repeat" description="ANK" evidence="3">
    <location>
        <begin position="96"/>
        <end position="131"/>
    </location>
</feature>
<dbReference type="PANTHER" id="PTHR24123:SF33">
    <property type="entry name" value="PROTEIN HOS4"/>
    <property type="match status" value="1"/>
</dbReference>
<organism evidence="4 5">
    <name type="scientific">Daphnia magna</name>
    <dbReference type="NCBI Taxonomy" id="35525"/>
    <lineage>
        <taxon>Eukaryota</taxon>
        <taxon>Metazoa</taxon>
        <taxon>Ecdysozoa</taxon>
        <taxon>Arthropoda</taxon>
        <taxon>Crustacea</taxon>
        <taxon>Branchiopoda</taxon>
        <taxon>Diplostraca</taxon>
        <taxon>Cladocera</taxon>
        <taxon>Anomopoda</taxon>
        <taxon>Daphniidae</taxon>
        <taxon>Daphnia</taxon>
    </lineage>
</organism>
<feature type="repeat" description="ANK" evidence="3">
    <location>
        <begin position="203"/>
        <end position="238"/>
    </location>
</feature>
<name>A0ABQ9ZN91_9CRUS</name>
<evidence type="ECO:0000256" key="3">
    <source>
        <dbReference type="PROSITE-ProRule" id="PRU00023"/>
    </source>
</evidence>
<evidence type="ECO:0000256" key="2">
    <source>
        <dbReference type="ARBA" id="ARBA00023043"/>
    </source>
</evidence>
<feature type="repeat" description="ANK" evidence="3">
    <location>
        <begin position="239"/>
        <end position="274"/>
    </location>
</feature>
<evidence type="ECO:0000313" key="4">
    <source>
        <dbReference type="EMBL" id="KAK4014397.1"/>
    </source>
</evidence>
<dbReference type="EMBL" id="JAOYFB010000004">
    <property type="protein sequence ID" value="KAK4014397.1"/>
    <property type="molecule type" value="Genomic_DNA"/>
</dbReference>
<keyword evidence="5" id="KW-1185">Reference proteome</keyword>
<comment type="caution">
    <text evidence="4">The sequence shown here is derived from an EMBL/GenBank/DDBJ whole genome shotgun (WGS) entry which is preliminary data.</text>
</comment>
<dbReference type="Proteomes" id="UP001234178">
    <property type="component" value="Unassembled WGS sequence"/>
</dbReference>
<dbReference type="SUPFAM" id="SSF48403">
    <property type="entry name" value="Ankyrin repeat"/>
    <property type="match status" value="1"/>
</dbReference>
<dbReference type="PROSITE" id="PS50088">
    <property type="entry name" value="ANK_REPEAT"/>
    <property type="match status" value="6"/>
</dbReference>
<accession>A0ABQ9ZN91</accession>
<dbReference type="Gene3D" id="1.25.40.20">
    <property type="entry name" value="Ankyrin repeat-containing domain"/>
    <property type="match status" value="2"/>
</dbReference>
<proteinExistence type="predicted"/>
<keyword evidence="2 3" id="KW-0040">ANK repeat</keyword>
<dbReference type="InterPro" id="IPR002110">
    <property type="entry name" value="Ankyrin_rpt"/>
</dbReference>
<evidence type="ECO:0000256" key="1">
    <source>
        <dbReference type="ARBA" id="ARBA00022737"/>
    </source>
</evidence>
<dbReference type="SMART" id="SM00248">
    <property type="entry name" value="ANK"/>
    <property type="match status" value="9"/>
</dbReference>
<keyword evidence="1" id="KW-0677">Repeat</keyword>
<gene>
    <name evidence="4" type="ORF">OUZ56_026920</name>
</gene>
<dbReference type="PROSITE" id="PS50297">
    <property type="entry name" value="ANK_REP_REGION"/>
    <property type="match status" value="4"/>
</dbReference>
<protein>
    <submittedName>
        <fullName evidence="4">Uncharacterized protein</fullName>
    </submittedName>
</protein>
<feature type="repeat" description="ANK" evidence="3">
    <location>
        <begin position="275"/>
        <end position="310"/>
    </location>
</feature>
<reference evidence="4 5" key="1">
    <citation type="journal article" date="2023" name="Nucleic Acids Res.">
        <title>The hologenome of Daphnia magna reveals possible DNA methylation and microbiome-mediated evolution of the host genome.</title>
        <authorList>
            <person name="Chaturvedi A."/>
            <person name="Li X."/>
            <person name="Dhandapani V."/>
            <person name="Marshall H."/>
            <person name="Kissane S."/>
            <person name="Cuenca-Cambronero M."/>
            <person name="Asole G."/>
            <person name="Calvet F."/>
            <person name="Ruiz-Romero M."/>
            <person name="Marangio P."/>
            <person name="Guigo R."/>
            <person name="Rago D."/>
            <person name="Mirbahai L."/>
            <person name="Eastwood N."/>
            <person name="Colbourne J.K."/>
            <person name="Zhou J."/>
            <person name="Mallon E."/>
            <person name="Orsini L."/>
        </authorList>
    </citation>
    <scope>NUCLEOTIDE SEQUENCE [LARGE SCALE GENOMIC DNA]</scope>
    <source>
        <strain evidence="4">LRV0_1</strain>
    </source>
</reference>
<evidence type="ECO:0000313" key="5">
    <source>
        <dbReference type="Proteomes" id="UP001234178"/>
    </source>
</evidence>
<feature type="repeat" description="ANK" evidence="3">
    <location>
        <begin position="383"/>
        <end position="418"/>
    </location>
</feature>
<sequence>MNRPIISEIEWSSLFWEEELVDGLWDVKYSGQYNNCPDTYQEILGLVAKCNMTERVWSAILDQLGKYAPSLLREIAVEIVQLLLKYGVDPNAVDTTGATPIHVAAVNESPSAPKIIKVLLEHGANPYDRATLNCSSPVLWAASNQGDYSSEIMKQILESWITPDANEIAKSLQLAVLNSGVSGLALVDFLLERKGSGIIDDSNGMTVAHAAVFNEGLHGLKIMEAVLKSGVEPNSRDNNRQTPLHFAVLKQTSQTFAIIKVLLENSGDPNAIDAFGDTPVHYAAANEEEYAYETLELLLSKGGNIQIKGNSGLTPYHCVLTNMGICGDKMRKLVGVNKESANVRLNNSGETLLHRVVRLNKARCDIVQSILDHGGNPNIKDKLGHSPLDFAIVNHTQIGLTILQLLLEKGGNPNLADKEKRYTPVHYVANSLGEKAAEQMTILLENNGDANAISKDKITPLPWPPRVSLFRED</sequence>
<dbReference type="InterPro" id="IPR036770">
    <property type="entry name" value="Ankyrin_rpt-contain_sf"/>
</dbReference>
<dbReference type="PANTHER" id="PTHR24123">
    <property type="entry name" value="ANKYRIN REPEAT-CONTAINING"/>
    <property type="match status" value="1"/>
</dbReference>
<feature type="repeat" description="ANK" evidence="3">
    <location>
        <begin position="348"/>
        <end position="382"/>
    </location>
</feature>
<dbReference type="Pfam" id="PF12796">
    <property type="entry name" value="Ank_2"/>
    <property type="match status" value="3"/>
</dbReference>
<dbReference type="InterPro" id="IPR051165">
    <property type="entry name" value="Multifunctional_ANK_Repeat"/>
</dbReference>